<evidence type="ECO:0000256" key="2">
    <source>
        <dbReference type="ARBA" id="ARBA00023125"/>
    </source>
</evidence>
<reference evidence="6" key="1">
    <citation type="journal article" date="2019" name="Int. J. Syst. Evol. Microbiol.">
        <title>The Global Catalogue of Microorganisms (GCM) 10K type strain sequencing project: providing services to taxonomists for standard genome sequencing and annotation.</title>
        <authorList>
            <consortium name="The Broad Institute Genomics Platform"/>
            <consortium name="The Broad Institute Genome Sequencing Center for Infectious Disease"/>
            <person name="Wu L."/>
            <person name="Ma J."/>
        </authorList>
    </citation>
    <scope>NUCLEOTIDE SEQUENCE [LARGE SCALE GENOMIC DNA]</scope>
    <source>
        <strain evidence="6">CGMCC 4.7139</strain>
    </source>
</reference>
<dbReference type="EMBL" id="JBHSFE010000007">
    <property type="protein sequence ID" value="MFC4607756.1"/>
    <property type="molecule type" value="Genomic_DNA"/>
</dbReference>
<evidence type="ECO:0000256" key="1">
    <source>
        <dbReference type="ARBA" id="ARBA00022705"/>
    </source>
</evidence>
<comment type="caution">
    <text evidence="5">The sequence shown here is derived from an EMBL/GenBank/DDBJ whole genome shotgun (WGS) entry which is preliminary data.</text>
</comment>
<dbReference type="PANTHER" id="PTHR30153:SF2">
    <property type="entry name" value="REPLICATIVE DNA HELICASE"/>
    <property type="match status" value="1"/>
</dbReference>
<feature type="compositionally biased region" description="Low complexity" evidence="3">
    <location>
        <begin position="335"/>
        <end position="357"/>
    </location>
</feature>
<feature type="region of interest" description="Disordered" evidence="3">
    <location>
        <begin position="335"/>
        <end position="394"/>
    </location>
</feature>
<dbReference type="InterPro" id="IPR007693">
    <property type="entry name" value="DNA_helicase_DnaB-like_N"/>
</dbReference>
<feature type="domain" description="DNA helicase DnaB-like N-terminal" evidence="4">
    <location>
        <begin position="5"/>
        <end position="57"/>
    </location>
</feature>
<name>A0ABV9G4I2_9ACTN</name>
<dbReference type="InterPro" id="IPR036185">
    <property type="entry name" value="DNA_heli_DnaB-like_N_sf"/>
</dbReference>
<keyword evidence="1" id="KW-0235">DNA replication</keyword>
<proteinExistence type="predicted"/>
<keyword evidence="6" id="KW-1185">Reference proteome</keyword>
<dbReference type="Proteomes" id="UP001595993">
    <property type="component" value="Unassembled WGS sequence"/>
</dbReference>
<feature type="compositionally biased region" description="Low complexity" evidence="3">
    <location>
        <begin position="369"/>
        <end position="379"/>
    </location>
</feature>
<dbReference type="SUPFAM" id="SSF48024">
    <property type="entry name" value="N-terminal domain of DnaB helicase"/>
    <property type="match status" value="2"/>
</dbReference>
<evidence type="ECO:0000313" key="5">
    <source>
        <dbReference type="EMBL" id="MFC4607756.1"/>
    </source>
</evidence>
<evidence type="ECO:0000313" key="6">
    <source>
        <dbReference type="Proteomes" id="UP001595993"/>
    </source>
</evidence>
<feature type="domain" description="DNA helicase DnaB-like N-terminal" evidence="4">
    <location>
        <begin position="187"/>
        <end position="270"/>
    </location>
</feature>
<dbReference type="Gene3D" id="1.10.860.10">
    <property type="entry name" value="DNAb Helicase, Chain A"/>
    <property type="match status" value="2"/>
</dbReference>
<organism evidence="5 6">
    <name type="scientific">Streptomyces maoxianensis</name>
    <dbReference type="NCBI Taxonomy" id="1459942"/>
    <lineage>
        <taxon>Bacteria</taxon>
        <taxon>Bacillati</taxon>
        <taxon>Actinomycetota</taxon>
        <taxon>Actinomycetes</taxon>
        <taxon>Kitasatosporales</taxon>
        <taxon>Streptomycetaceae</taxon>
        <taxon>Streptomyces</taxon>
    </lineage>
</organism>
<evidence type="ECO:0000259" key="4">
    <source>
        <dbReference type="Pfam" id="PF00772"/>
    </source>
</evidence>
<dbReference type="RefSeq" id="WP_381192811.1">
    <property type="nucleotide sequence ID" value="NZ_JBHSFE010000007.1"/>
</dbReference>
<dbReference type="PANTHER" id="PTHR30153">
    <property type="entry name" value="REPLICATIVE DNA HELICASE DNAB"/>
    <property type="match status" value="1"/>
</dbReference>
<dbReference type="InterPro" id="IPR016136">
    <property type="entry name" value="DNA_helicase_N/primase_C"/>
</dbReference>
<dbReference type="Pfam" id="PF00772">
    <property type="entry name" value="DnaB"/>
    <property type="match status" value="2"/>
</dbReference>
<gene>
    <name evidence="5" type="ORF">ACFO9E_08000</name>
</gene>
<protein>
    <submittedName>
        <fullName evidence="5">DnaB-like helicase N-terminal domain-containing protein</fullName>
    </submittedName>
</protein>
<accession>A0ABV9G4I2</accession>
<keyword evidence="2" id="KW-0238">DNA-binding</keyword>
<sequence length="394" mass="42454">MTPLVQAEQAALGAVFLDPGQLDQLSPWLQPDHFYRPAHAALYTAMLKLQAHGHPATKVQDGELVPLSWLTDTVAEASEHTGGLTASYPHLLVSVCPQPTHAAVYGRMVLEGAIHRSVAQHATRLHQAARADAIRGDADETIHHAQVLSDVLADLARRWGTEPRPVQPPAPFAASAEHPQPVHEQLIVDEEFLLGCLSARPDKLLDVVGWLHPGDFADAGHKQIYRSLSALHHRGEPIDQLTVLWETQRRGALSDGVLDAERVLRICDPLATGGAVEHFGEQVVKASLVRTAAGSARQVRALADEESLAPGRLIGYALHALGPLDEVRRRWRIASGAEPEPSRPGSSPGVSPPASRIDAARSRSRPHRSAATAPASTAAPQPPLLDRHTRRSPS</sequence>
<evidence type="ECO:0000256" key="3">
    <source>
        <dbReference type="SAM" id="MobiDB-lite"/>
    </source>
</evidence>